<keyword evidence="4" id="KW-1185">Reference proteome</keyword>
<dbReference type="EMBL" id="JAGSXH010000022">
    <property type="protein sequence ID" value="MBS2963178.1"/>
    <property type="molecule type" value="Genomic_DNA"/>
</dbReference>
<dbReference type="SUPFAM" id="SSF55874">
    <property type="entry name" value="ATPase domain of HSP90 chaperone/DNA topoisomerase II/histidine kinase"/>
    <property type="match status" value="1"/>
</dbReference>
<accession>A0A8J7WJ11</accession>
<sequence length="180" mass="18920">MNRSHPAPGAPAAAVEAVPSQDDAAAMAAAMATATLAGDPFDEKTAFLHRDVFCLPAHGASVSTARSRVAEQLHSWGVDESVYEDAVLIISELFTNALVHTDSSEITCRLQTTAHTVCLAITDQGCGPSGPRVREPDVESGRGLILVSALTELWGVNTEQGEGRTVWALLPCRNECPGIA</sequence>
<dbReference type="InterPro" id="IPR003594">
    <property type="entry name" value="HATPase_dom"/>
</dbReference>
<keyword evidence="3" id="KW-0547">Nucleotide-binding</keyword>
<name>A0A8J7WJ11_9ACTN</name>
<keyword evidence="1" id="KW-0723">Serine/threonine-protein kinase</keyword>
<dbReference type="Gene3D" id="3.30.565.10">
    <property type="entry name" value="Histidine kinase-like ATPase, C-terminal domain"/>
    <property type="match status" value="1"/>
</dbReference>
<gene>
    <name evidence="3" type="ORF">KGA66_08985</name>
</gene>
<reference evidence="3" key="1">
    <citation type="submission" date="2021-04" db="EMBL/GenBank/DDBJ databases">
        <title>Genome based classification of Actinospica acidithermotolerans sp. nov., an actinobacterium isolated from an Indonesian hot spring.</title>
        <authorList>
            <person name="Kusuma A.B."/>
            <person name="Putra K.E."/>
            <person name="Nafisah S."/>
            <person name="Loh J."/>
            <person name="Nouioui I."/>
            <person name="Goodfellow M."/>
        </authorList>
    </citation>
    <scope>NUCLEOTIDE SEQUENCE</scope>
    <source>
        <strain evidence="3">DSM 45618</strain>
    </source>
</reference>
<comment type="caution">
    <text evidence="3">The sequence shown here is derived from an EMBL/GenBank/DDBJ whole genome shotgun (WGS) entry which is preliminary data.</text>
</comment>
<dbReference type="RefSeq" id="WP_211466628.1">
    <property type="nucleotide sequence ID" value="NZ_JAGSXH010000022.1"/>
</dbReference>
<evidence type="ECO:0000313" key="3">
    <source>
        <dbReference type="EMBL" id="MBS2963178.1"/>
    </source>
</evidence>
<keyword evidence="1" id="KW-0418">Kinase</keyword>
<evidence type="ECO:0000256" key="1">
    <source>
        <dbReference type="ARBA" id="ARBA00022527"/>
    </source>
</evidence>
<dbReference type="AlphaFoldDB" id="A0A8J7WJ11"/>
<dbReference type="InterPro" id="IPR050267">
    <property type="entry name" value="Anti-sigma-factor_SerPK"/>
</dbReference>
<dbReference type="GO" id="GO:0005524">
    <property type="term" value="F:ATP binding"/>
    <property type="evidence" value="ECO:0007669"/>
    <property type="project" value="UniProtKB-KW"/>
</dbReference>
<organism evidence="3 4">
    <name type="scientific">Actinocrinis puniceicyclus</name>
    <dbReference type="NCBI Taxonomy" id="977794"/>
    <lineage>
        <taxon>Bacteria</taxon>
        <taxon>Bacillati</taxon>
        <taxon>Actinomycetota</taxon>
        <taxon>Actinomycetes</taxon>
        <taxon>Catenulisporales</taxon>
        <taxon>Actinospicaceae</taxon>
        <taxon>Actinocrinis</taxon>
    </lineage>
</organism>
<dbReference type="Proteomes" id="UP000677913">
    <property type="component" value="Unassembled WGS sequence"/>
</dbReference>
<evidence type="ECO:0000313" key="4">
    <source>
        <dbReference type="Proteomes" id="UP000677913"/>
    </source>
</evidence>
<dbReference type="GO" id="GO:0004674">
    <property type="term" value="F:protein serine/threonine kinase activity"/>
    <property type="evidence" value="ECO:0007669"/>
    <property type="project" value="UniProtKB-KW"/>
</dbReference>
<dbReference type="CDD" id="cd16936">
    <property type="entry name" value="HATPase_RsbW-like"/>
    <property type="match status" value="1"/>
</dbReference>
<dbReference type="Pfam" id="PF13581">
    <property type="entry name" value="HATPase_c_2"/>
    <property type="match status" value="1"/>
</dbReference>
<feature type="domain" description="Histidine kinase/HSP90-like ATPase" evidence="2">
    <location>
        <begin position="56"/>
        <end position="167"/>
    </location>
</feature>
<proteinExistence type="predicted"/>
<keyword evidence="3" id="KW-0067">ATP-binding</keyword>
<keyword evidence="1" id="KW-0808">Transferase</keyword>
<protein>
    <submittedName>
        <fullName evidence="3">ATP-binding protein</fullName>
    </submittedName>
</protein>
<dbReference type="PANTHER" id="PTHR35526">
    <property type="entry name" value="ANTI-SIGMA-F FACTOR RSBW-RELATED"/>
    <property type="match status" value="1"/>
</dbReference>
<evidence type="ECO:0000259" key="2">
    <source>
        <dbReference type="Pfam" id="PF13581"/>
    </source>
</evidence>
<dbReference type="PANTHER" id="PTHR35526:SF3">
    <property type="entry name" value="ANTI-SIGMA-F FACTOR RSBW"/>
    <property type="match status" value="1"/>
</dbReference>
<dbReference type="InterPro" id="IPR036890">
    <property type="entry name" value="HATPase_C_sf"/>
</dbReference>